<gene>
    <name evidence="1" type="ORF">H9660_09985</name>
</gene>
<proteinExistence type="predicted"/>
<keyword evidence="2" id="KW-1185">Reference proteome</keyword>
<comment type="caution">
    <text evidence="1">The sequence shown here is derived from an EMBL/GenBank/DDBJ whole genome shotgun (WGS) entry which is preliminary data.</text>
</comment>
<protein>
    <submittedName>
        <fullName evidence="1">Uncharacterized protein</fullName>
    </submittedName>
</protein>
<sequence length="80" mass="8836">MMEIVKGRGISIVTTGYADTVDIVECMTQLSEAMDEEKAKTLKSYIKYINDVSKVSISTNGFVSLKSIIDFNIMGKNSSF</sequence>
<dbReference type="InterPro" id="IPR008929">
    <property type="entry name" value="Chondroitin_lyas"/>
</dbReference>
<dbReference type="Gene3D" id="1.50.10.100">
    <property type="entry name" value="Chondroitin AC/alginate lyase"/>
    <property type="match status" value="1"/>
</dbReference>
<dbReference type="EMBL" id="JACSQZ010000034">
    <property type="protein sequence ID" value="MBD7915476.1"/>
    <property type="molecule type" value="Genomic_DNA"/>
</dbReference>
<evidence type="ECO:0000313" key="2">
    <source>
        <dbReference type="Proteomes" id="UP000640335"/>
    </source>
</evidence>
<organism evidence="1 2">
    <name type="scientific">Clostridium gallinarum</name>
    <dbReference type="NCBI Taxonomy" id="2762246"/>
    <lineage>
        <taxon>Bacteria</taxon>
        <taxon>Bacillati</taxon>
        <taxon>Bacillota</taxon>
        <taxon>Clostridia</taxon>
        <taxon>Eubacteriales</taxon>
        <taxon>Clostridiaceae</taxon>
        <taxon>Clostridium</taxon>
    </lineage>
</organism>
<name>A0ABR8Q4Z1_9CLOT</name>
<reference evidence="1 2" key="1">
    <citation type="submission" date="2020-08" db="EMBL/GenBank/DDBJ databases">
        <title>A Genomic Blueprint of the Chicken Gut Microbiome.</title>
        <authorList>
            <person name="Gilroy R."/>
            <person name="Ravi A."/>
            <person name="Getino M."/>
            <person name="Pursley I."/>
            <person name="Horton D.L."/>
            <person name="Alikhan N.-F."/>
            <person name="Baker D."/>
            <person name="Gharbi K."/>
            <person name="Hall N."/>
            <person name="Watson M."/>
            <person name="Adriaenssens E.M."/>
            <person name="Foster-Nyarko E."/>
            <person name="Jarju S."/>
            <person name="Secka A."/>
            <person name="Antonio M."/>
            <person name="Oren A."/>
            <person name="Chaudhuri R."/>
            <person name="La Ragione R.M."/>
            <person name="Hildebrand F."/>
            <person name="Pallen M.J."/>
        </authorList>
    </citation>
    <scope>NUCLEOTIDE SEQUENCE [LARGE SCALE GENOMIC DNA]</scope>
    <source>
        <strain evidence="1 2">Sa3CUN1</strain>
    </source>
</reference>
<accession>A0ABR8Q4Z1</accession>
<dbReference type="Proteomes" id="UP000640335">
    <property type="component" value="Unassembled WGS sequence"/>
</dbReference>
<evidence type="ECO:0000313" key="1">
    <source>
        <dbReference type="EMBL" id="MBD7915476.1"/>
    </source>
</evidence>